<dbReference type="RefSeq" id="WP_131992153.1">
    <property type="nucleotide sequence ID" value="NZ_SLWQ01000001.1"/>
</dbReference>
<proteinExistence type="predicted"/>
<keyword evidence="2" id="KW-0456">Lyase</keyword>
<organism evidence="2 3">
    <name type="scientific">Dokdonella fugitiva</name>
    <dbReference type="NCBI Taxonomy" id="328517"/>
    <lineage>
        <taxon>Bacteria</taxon>
        <taxon>Pseudomonadati</taxon>
        <taxon>Pseudomonadota</taxon>
        <taxon>Gammaproteobacteria</taxon>
        <taxon>Lysobacterales</taxon>
        <taxon>Rhodanobacteraceae</taxon>
        <taxon>Dokdonella</taxon>
    </lineage>
</organism>
<dbReference type="SUPFAM" id="SSF54593">
    <property type="entry name" value="Glyoxalase/Bleomycin resistance protein/Dihydroxybiphenyl dioxygenase"/>
    <property type="match status" value="1"/>
</dbReference>
<dbReference type="AlphaFoldDB" id="A0A4R2IEM4"/>
<dbReference type="InterPro" id="IPR037523">
    <property type="entry name" value="VOC_core"/>
</dbReference>
<accession>A0A4R2IEM4</accession>
<dbReference type="InterPro" id="IPR029068">
    <property type="entry name" value="Glyas_Bleomycin-R_OHBP_Dase"/>
</dbReference>
<gene>
    <name evidence="2" type="ORF">EV148_101203</name>
</gene>
<comment type="caution">
    <text evidence="2">The sequence shown here is derived from an EMBL/GenBank/DDBJ whole genome shotgun (WGS) entry which is preliminary data.</text>
</comment>
<keyword evidence="3" id="KW-1185">Reference proteome</keyword>
<sequence length="127" mass="14596">MHHSRLSNIVIDCEVDDLAAAAEFWSRALGKPIVTTDQDGDGKYAELATAADEPQILLQKVEHPSRVHLDIETDDIEAEVRRLEALGARRVTFRERWWVMQAPTGHRFCVVRRQREAFGPHLNEWPE</sequence>
<dbReference type="Pfam" id="PF18029">
    <property type="entry name" value="Glyoxalase_6"/>
    <property type="match status" value="1"/>
</dbReference>
<dbReference type="Proteomes" id="UP000294862">
    <property type="component" value="Unassembled WGS sequence"/>
</dbReference>
<dbReference type="InterPro" id="IPR041581">
    <property type="entry name" value="Glyoxalase_6"/>
</dbReference>
<reference evidence="2 3" key="1">
    <citation type="journal article" date="2015" name="Stand. Genomic Sci.">
        <title>Genomic Encyclopedia of Bacterial and Archaeal Type Strains, Phase III: the genomes of soil and plant-associated and newly described type strains.</title>
        <authorList>
            <person name="Whitman W.B."/>
            <person name="Woyke T."/>
            <person name="Klenk H.P."/>
            <person name="Zhou Y."/>
            <person name="Lilburn T.G."/>
            <person name="Beck B.J."/>
            <person name="De Vos P."/>
            <person name="Vandamme P."/>
            <person name="Eisen J.A."/>
            <person name="Garrity G."/>
            <person name="Hugenholtz P."/>
            <person name="Kyrpides N.C."/>
        </authorList>
    </citation>
    <scope>NUCLEOTIDE SEQUENCE [LARGE SCALE GENOMIC DNA]</scope>
    <source>
        <strain evidence="2 3">A3</strain>
    </source>
</reference>
<name>A0A4R2IEM4_9GAMM</name>
<dbReference type="OrthoDB" id="69243at2"/>
<protein>
    <submittedName>
        <fullName evidence="2">Putative enzyme related to lactoylglutathione lyase</fullName>
    </submittedName>
</protein>
<dbReference type="PROSITE" id="PS51819">
    <property type="entry name" value="VOC"/>
    <property type="match status" value="1"/>
</dbReference>
<dbReference type="PANTHER" id="PTHR35908:SF1">
    <property type="entry name" value="CONSERVED PROTEIN"/>
    <property type="match status" value="1"/>
</dbReference>
<dbReference type="EMBL" id="SLWQ01000001">
    <property type="protein sequence ID" value="TCO42797.1"/>
    <property type="molecule type" value="Genomic_DNA"/>
</dbReference>
<dbReference type="GO" id="GO:0016829">
    <property type="term" value="F:lyase activity"/>
    <property type="evidence" value="ECO:0007669"/>
    <property type="project" value="UniProtKB-KW"/>
</dbReference>
<dbReference type="PANTHER" id="PTHR35908">
    <property type="entry name" value="HYPOTHETICAL FUSION PROTEIN"/>
    <property type="match status" value="1"/>
</dbReference>
<feature type="domain" description="VOC" evidence="1">
    <location>
        <begin position="5"/>
        <end position="127"/>
    </location>
</feature>
<evidence type="ECO:0000259" key="1">
    <source>
        <dbReference type="PROSITE" id="PS51819"/>
    </source>
</evidence>
<evidence type="ECO:0000313" key="2">
    <source>
        <dbReference type="EMBL" id="TCO42797.1"/>
    </source>
</evidence>
<dbReference type="CDD" id="cd06587">
    <property type="entry name" value="VOC"/>
    <property type="match status" value="1"/>
</dbReference>
<dbReference type="Gene3D" id="3.10.180.10">
    <property type="entry name" value="2,3-Dihydroxybiphenyl 1,2-Dioxygenase, domain 1"/>
    <property type="match status" value="1"/>
</dbReference>
<evidence type="ECO:0000313" key="3">
    <source>
        <dbReference type="Proteomes" id="UP000294862"/>
    </source>
</evidence>